<dbReference type="EMBL" id="CAJPEV010000009">
    <property type="protein sequence ID" value="CAG0878631.1"/>
    <property type="molecule type" value="Genomic_DNA"/>
</dbReference>
<keyword evidence="3 8" id="KW-0812">Transmembrane</keyword>
<gene>
    <name evidence="9" type="ORF">DSTB1V02_LOCUS154</name>
</gene>
<keyword evidence="10" id="KW-1185">Reference proteome</keyword>
<comment type="subcellular location">
    <subcellularLocation>
        <location evidence="1">Membrane</location>
        <topology evidence="1">Multi-pass membrane protein</topology>
    </subcellularLocation>
</comment>
<name>A0A7R8X088_9CRUS</name>
<keyword evidence="4 8" id="KW-1133">Transmembrane helix</keyword>
<evidence type="ECO:0000256" key="8">
    <source>
        <dbReference type="SAM" id="Phobius"/>
    </source>
</evidence>
<dbReference type="EMBL" id="LR899526">
    <property type="protein sequence ID" value="CAD7240117.1"/>
    <property type="molecule type" value="Genomic_DNA"/>
</dbReference>
<dbReference type="PANTHER" id="PTHR31158:SF10">
    <property type="entry name" value="LD27791P"/>
    <property type="match status" value="1"/>
</dbReference>
<evidence type="ECO:0000256" key="4">
    <source>
        <dbReference type="ARBA" id="ARBA00022989"/>
    </source>
</evidence>
<protein>
    <recommendedName>
        <fullName evidence="11">Dual oxidase maturation factor 1</fullName>
    </recommendedName>
</protein>
<dbReference type="GO" id="GO:0015031">
    <property type="term" value="P:protein transport"/>
    <property type="evidence" value="ECO:0007669"/>
    <property type="project" value="InterPro"/>
</dbReference>
<dbReference type="OrthoDB" id="10042652at2759"/>
<dbReference type="GO" id="GO:0005789">
    <property type="term" value="C:endoplasmic reticulum membrane"/>
    <property type="evidence" value="ECO:0007669"/>
    <property type="project" value="InterPro"/>
</dbReference>
<accession>A0A7R8X088</accession>
<evidence type="ECO:0000256" key="6">
    <source>
        <dbReference type="ARBA" id="ARBA00023180"/>
    </source>
</evidence>
<keyword evidence="5 8" id="KW-0472">Membrane</keyword>
<feature type="transmembrane region" description="Helical" evidence="8">
    <location>
        <begin position="189"/>
        <end position="207"/>
    </location>
</feature>
<keyword evidence="6" id="KW-0325">Glycoprotein</keyword>
<dbReference type="Pfam" id="PF10204">
    <property type="entry name" value="DuoxA"/>
    <property type="match status" value="1"/>
</dbReference>
<evidence type="ECO:0000256" key="7">
    <source>
        <dbReference type="SAM" id="MobiDB-lite"/>
    </source>
</evidence>
<organism evidence="9">
    <name type="scientific">Darwinula stevensoni</name>
    <dbReference type="NCBI Taxonomy" id="69355"/>
    <lineage>
        <taxon>Eukaryota</taxon>
        <taxon>Metazoa</taxon>
        <taxon>Ecdysozoa</taxon>
        <taxon>Arthropoda</taxon>
        <taxon>Crustacea</taxon>
        <taxon>Oligostraca</taxon>
        <taxon>Ostracoda</taxon>
        <taxon>Podocopa</taxon>
        <taxon>Podocopida</taxon>
        <taxon>Darwinulocopina</taxon>
        <taxon>Darwinuloidea</taxon>
        <taxon>Darwinulidae</taxon>
        <taxon>Darwinula</taxon>
    </lineage>
</organism>
<dbReference type="InterPro" id="IPR018469">
    <property type="entry name" value="Dual_oxidase_maturation_fac"/>
</dbReference>
<evidence type="ECO:0000313" key="10">
    <source>
        <dbReference type="Proteomes" id="UP000677054"/>
    </source>
</evidence>
<reference evidence="9" key="1">
    <citation type="submission" date="2020-11" db="EMBL/GenBank/DDBJ databases">
        <authorList>
            <person name="Tran Van P."/>
        </authorList>
    </citation>
    <scope>NUCLEOTIDE SEQUENCE</scope>
</reference>
<feature type="transmembrane region" description="Helical" evidence="8">
    <location>
        <begin position="252"/>
        <end position="276"/>
    </location>
</feature>
<evidence type="ECO:0000256" key="5">
    <source>
        <dbReference type="ARBA" id="ARBA00023136"/>
    </source>
</evidence>
<comment type="similarity">
    <text evidence="2">Belongs to the DUOXA family.</text>
</comment>
<feature type="transmembrane region" description="Helical" evidence="8">
    <location>
        <begin position="57"/>
        <end position="77"/>
    </location>
</feature>
<feature type="transmembrane region" description="Helical" evidence="8">
    <location>
        <begin position="29"/>
        <end position="50"/>
    </location>
</feature>
<feature type="region of interest" description="Disordered" evidence="7">
    <location>
        <begin position="384"/>
        <end position="425"/>
    </location>
</feature>
<dbReference type="PANTHER" id="PTHR31158">
    <property type="entry name" value="DUAL OXIDASE 2"/>
    <property type="match status" value="1"/>
</dbReference>
<dbReference type="Proteomes" id="UP000677054">
    <property type="component" value="Unassembled WGS sequence"/>
</dbReference>
<dbReference type="AlphaFoldDB" id="A0A7R8X088"/>
<evidence type="ECO:0000256" key="1">
    <source>
        <dbReference type="ARBA" id="ARBA00004141"/>
    </source>
</evidence>
<evidence type="ECO:0008006" key="11">
    <source>
        <dbReference type="Google" id="ProtNLM"/>
    </source>
</evidence>
<evidence type="ECO:0000256" key="3">
    <source>
        <dbReference type="ARBA" id="ARBA00022692"/>
    </source>
</evidence>
<evidence type="ECO:0000256" key="2">
    <source>
        <dbReference type="ARBA" id="ARBA00009816"/>
    </source>
</evidence>
<feature type="transmembrane region" description="Helical" evidence="8">
    <location>
        <begin position="214"/>
        <end position="232"/>
    </location>
</feature>
<evidence type="ECO:0000313" key="9">
    <source>
        <dbReference type="EMBL" id="CAD7240117.1"/>
    </source>
</evidence>
<proteinExistence type="inferred from homology"/>
<sequence length="425" mass="47813">MEMFQAFRDMKGGPTYYKEVHRSRALVDFNLVVIFLVFVTALVGSGISLLISRRKKINTIAMLALLMGTILCISTDFESTEWLYGHALATDSLTFARPKLEVYEVGLHVGLHGVNITLTLADPIRQQFQDIYFNEYFHWDEPTSLNHQKGDALLRGLPVPILTVLEYLSAPETLCIGSHLRYIAHWTSWILYAAGWIWAWTFILCMAVPNHSCYGFMGCGACLLISVLFYGVQAANIVFDIRINGSILWMSWGWNFWFTVVMGAANLLTGFFLLFWKDTNGREFATALEFGFDTPFYWPDVKDPLHAKHLEGTKPSTPAWMQVMVMGPTPPKEEEIRIFLPSPPTVEISKSETLCRDATAVLIDQPAKPTVRFCFDNLEPNPYSGKGRSSPAALEPVSPTVVPKSPIHSNVRYRAPDEGNDACPE</sequence>